<dbReference type="GO" id="GO:0008237">
    <property type="term" value="F:metallopeptidase activity"/>
    <property type="evidence" value="ECO:0007669"/>
    <property type="project" value="UniProtKB-KW"/>
</dbReference>
<keyword evidence="3" id="KW-1185">Reference proteome</keyword>
<sequence>MESHLILNVLLALAPVLVLLAGFLWLDVLHLLSPRSIVLLLVMGAAAAALSYPASGRVLDALPMGFSTYSRFVAPWVEEAIKGGAIVWLFLRNRVGYKIDAALSGLAIGAGFAIAENLFYLVRVDDMSPGMWLVRGAGTAVMHAGTAAIMASLSHQLNERGLLAHAGDWKFHISAFVPGFVLASLLHSLFNQFPERPVVAMLTTIVVVPIIVIAVFRYGAREASHFLDVEREEHIADQAALEAGQWPDSECGSRLREYVASRPDADTFGAQVIAYWRALGELVLSAESRMVERANGHRTDPQADADRAQFAVVAGIERDMNHPSLRTVKRLLPFSRNDLWAIGELREQLHHSPGHSAQKP</sequence>
<dbReference type="PANTHER" id="PTHR36844">
    <property type="entry name" value="PROTEASE PRSW"/>
    <property type="match status" value="1"/>
</dbReference>
<keyword evidence="1" id="KW-0472">Membrane</keyword>
<dbReference type="PANTHER" id="PTHR36844:SF1">
    <property type="entry name" value="PROTEASE PRSW"/>
    <property type="match status" value="1"/>
</dbReference>
<dbReference type="RefSeq" id="WP_127611011.1">
    <property type="nucleotide sequence ID" value="NZ_RXOL01000001.1"/>
</dbReference>
<name>A0A437GZP6_9SPHN</name>
<gene>
    <name evidence="2" type="ORF">EKN06_00930</name>
</gene>
<dbReference type="AlphaFoldDB" id="A0A437GZP6"/>
<dbReference type="InterPro" id="IPR026898">
    <property type="entry name" value="PrsW"/>
</dbReference>
<proteinExistence type="predicted"/>
<organism evidence="2 3">
    <name type="scientific">Croceicoccus ponticola</name>
    <dbReference type="NCBI Taxonomy" id="2217664"/>
    <lineage>
        <taxon>Bacteria</taxon>
        <taxon>Pseudomonadati</taxon>
        <taxon>Pseudomonadota</taxon>
        <taxon>Alphaproteobacteria</taxon>
        <taxon>Sphingomonadales</taxon>
        <taxon>Erythrobacteraceae</taxon>
        <taxon>Croceicoccus</taxon>
    </lineage>
</organism>
<dbReference type="GO" id="GO:0006508">
    <property type="term" value="P:proteolysis"/>
    <property type="evidence" value="ECO:0007669"/>
    <property type="project" value="UniProtKB-KW"/>
</dbReference>
<keyword evidence="2" id="KW-0378">Hydrolase</keyword>
<dbReference type="Proteomes" id="UP000283003">
    <property type="component" value="Unassembled WGS sequence"/>
</dbReference>
<feature type="transmembrane region" description="Helical" evidence="1">
    <location>
        <begin position="6"/>
        <end position="25"/>
    </location>
</feature>
<feature type="transmembrane region" description="Helical" evidence="1">
    <location>
        <begin position="103"/>
        <end position="120"/>
    </location>
</feature>
<keyword evidence="1" id="KW-1133">Transmembrane helix</keyword>
<keyword evidence="1" id="KW-0812">Transmembrane</keyword>
<evidence type="ECO:0000256" key="1">
    <source>
        <dbReference type="SAM" id="Phobius"/>
    </source>
</evidence>
<comment type="caution">
    <text evidence="2">The sequence shown here is derived from an EMBL/GenBank/DDBJ whole genome shotgun (WGS) entry which is preliminary data.</text>
</comment>
<dbReference type="OrthoDB" id="7545313at2"/>
<reference evidence="2 3" key="1">
    <citation type="submission" date="2018-12" db="EMBL/GenBank/DDBJ databases">
        <title>Croceicoccus ponticola sp. nov., a lipolytic bacterium isolated from seawater.</title>
        <authorList>
            <person name="Yoon J.-H."/>
        </authorList>
    </citation>
    <scope>NUCLEOTIDE SEQUENCE [LARGE SCALE GENOMIC DNA]</scope>
    <source>
        <strain evidence="2 3">GM-16</strain>
    </source>
</reference>
<protein>
    <submittedName>
        <fullName evidence="2">PrsW family intramembrane metalloprotease</fullName>
    </submittedName>
</protein>
<evidence type="ECO:0000313" key="2">
    <source>
        <dbReference type="EMBL" id="RVQ68825.1"/>
    </source>
</evidence>
<dbReference type="Pfam" id="PF13367">
    <property type="entry name" value="PrsW-protease"/>
    <property type="match status" value="1"/>
</dbReference>
<keyword evidence="2" id="KW-0482">Metalloprotease</keyword>
<evidence type="ECO:0000313" key="3">
    <source>
        <dbReference type="Proteomes" id="UP000283003"/>
    </source>
</evidence>
<feature type="transmembrane region" description="Helical" evidence="1">
    <location>
        <begin position="171"/>
        <end position="190"/>
    </location>
</feature>
<feature type="transmembrane region" description="Helical" evidence="1">
    <location>
        <begin position="196"/>
        <end position="216"/>
    </location>
</feature>
<accession>A0A437GZP6</accession>
<keyword evidence="2" id="KW-0645">Protease</keyword>
<dbReference type="EMBL" id="RXOL01000001">
    <property type="protein sequence ID" value="RVQ68825.1"/>
    <property type="molecule type" value="Genomic_DNA"/>
</dbReference>
<feature type="transmembrane region" description="Helical" evidence="1">
    <location>
        <begin position="37"/>
        <end position="54"/>
    </location>
</feature>
<feature type="transmembrane region" description="Helical" evidence="1">
    <location>
        <begin position="132"/>
        <end position="151"/>
    </location>
</feature>
<feature type="transmembrane region" description="Helical" evidence="1">
    <location>
        <begin position="74"/>
        <end position="91"/>
    </location>
</feature>